<keyword evidence="8" id="KW-0677">Repeat</keyword>
<keyword evidence="12" id="KW-1133">Transmembrane helix</keyword>
<dbReference type="FunCoup" id="A0A0N7KKF3">
    <property type="interactions" value="1"/>
</dbReference>
<keyword evidence="20" id="KW-1267">Proteomics identification</keyword>
<feature type="domain" description="Protein kinase" evidence="17">
    <location>
        <begin position="344"/>
        <end position="628"/>
    </location>
</feature>
<keyword evidence="14" id="KW-0675">Receptor</keyword>
<keyword evidence="10" id="KW-0418">Kinase</keyword>
<proteinExistence type="evidence at protein level"/>
<comment type="subcellular location">
    <subcellularLocation>
        <location evidence="1">Membrane</location>
        <topology evidence="1">Single-pass membrane protein</topology>
    </subcellularLocation>
</comment>
<dbReference type="SMR" id="A0A0N7KKF3"/>
<dbReference type="Proteomes" id="UP000059680">
    <property type="component" value="Chromosome 5"/>
</dbReference>
<evidence type="ECO:0007829" key="20">
    <source>
        <dbReference type="PeptideAtlas" id="A0A0N7KKF3"/>
    </source>
</evidence>
<dbReference type="InterPro" id="IPR000719">
    <property type="entry name" value="Prot_kinase_dom"/>
</dbReference>
<evidence type="ECO:0000256" key="5">
    <source>
        <dbReference type="ARBA" id="ARBA00022679"/>
    </source>
</evidence>
<keyword evidence="6" id="KW-0812">Transmembrane</keyword>
<reference evidence="19" key="1">
    <citation type="journal article" date="2005" name="Nature">
        <title>The map-based sequence of the rice genome.</title>
        <authorList>
            <consortium name="International rice genome sequencing project (IRGSP)"/>
            <person name="Matsumoto T."/>
            <person name="Wu J."/>
            <person name="Kanamori H."/>
            <person name="Katayose Y."/>
            <person name="Fujisawa M."/>
            <person name="Namiki N."/>
            <person name="Mizuno H."/>
            <person name="Yamamoto K."/>
            <person name="Antonio B.A."/>
            <person name="Baba T."/>
            <person name="Sakata K."/>
            <person name="Nagamura Y."/>
            <person name="Aoki H."/>
            <person name="Arikawa K."/>
            <person name="Arita K."/>
            <person name="Bito T."/>
            <person name="Chiden Y."/>
            <person name="Fujitsuka N."/>
            <person name="Fukunaka R."/>
            <person name="Hamada M."/>
            <person name="Harada C."/>
            <person name="Hayashi A."/>
            <person name="Hijishita S."/>
            <person name="Honda M."/>
            <person name="Hosokawa S."/>
            <person name="Ichikawa Y."/>
            <person name="Idonuma A."/>
            <person name="Iijima M."/>
            <person name="Ikeda M."/>
            <person name="Ikeno M."/>
            <person name="Ito K."/>
            <person name="Ito S."/>
            <person name="Ito T."/>
            <person name="Ito Y."/>
            <person name="Ito Y."/>
            <person name="Iwabuchi A."/>
            <person name="Kamiya K."/>
            <person name="Karasawa W."/>
            <person name="Kurita K."/>
            <person name="Katagiri S."/>
            <person name="Kikuta A."/>
            <person name="Kobayashi H."/>
            <person name="Kobayashi N."/>
            <person name="Machita K."/>
            <person name="Maehara T."/>
            <person name="Masukawa M."/>
            <person name="Mizubayashi T."/>
            <person name="Mukai Y."/>
            <person name="Nagasaki H."/>
            <person name="Nagata Y."/>
            <person name="Naito S."/>
            <person name="Nakashima M."/>
            <person name="Nakama Y."/>
            <person name="Nakamichi Y."/>
            <person name="Nakamura M."/>
            <person name="Meguro A."/>
            <person name="Negishi M."/>
            <person name="Ohta I."/>
            <person name="Ohta T."/>
            <person name="Okamoto M."/>
            <person name="Ono N."/>
            <person name="Saji S."/>
            <person name="Sakaguchi M."/>
            <person name="Sakai K."/>
            <person name="Shibata M."/>
            <person name="Shimokawa T."/>
            <person name="Song J."/>
            <person name="Takazaki Y."/>
            <person name="Terasawa K."/>
            <person name="Tsugane M."/>
            <person name="Tsuji K."/>
            <person name="Ueda S."/>
            <person name="Waki K."/>
            <person name="Yamagata H."/>
            <person name="Yamamoto M."/>
            <person name="Yamamoto S."/>
            <person name="Yamane H."/>
            <person name="Yoshiki S."/>
            <person name="Yoshihara R."/>
            <person name="Yukawa K."/>
            <person name="Zhong H."/>
            <person name="Yano M."/>
            <person name="Yuan Q."/>
            <person name="Ouyang S."/>
            <person name="Liu J."/>
            <person name="Jones K.M."/>
            <person name="Gansberger K."/>
            <person name="Moffat K."/>
            <person name="Hill J."/>
            <person name="Bera J."/>
            <person name="Fadrosh D."/>
            <person name="Jin S."/>
            <person name="Johri S."/>
            <person name="Kim M."/>
            <person name="Overton L."/>
            <person name="Reardon M."/>
            <person name="Tsitrin T."/>
            <person name="Vuong H."/>
            <person name="Weaver B."/>
            <person name="Ciecko A."/>
            <person name="Tallon L."/>
            <person name="Jackson J."/>
            <person name="Pai G."/>
            <person name="Aken S.V."/>
            <person name="Utterback T."/>
            <person name="Reidmuller S."/>
            <person name="Feldblyum T."/>
            <person name="Hsiao J."/>
            <person name="Zismann V."/>
            <person name="Iobst S."/>
            <person name="de Vazeille A.R."/>
            <person name="Buell C.R."/>
            <person name="Ying K."/>
            <person name="Li Y."/>
            <person name="Lu T."/>
            <person name="Huang Y."/>
            <person name="Zhao Q."/>
            <person name="Feng Q."/>
            <person name="Zhang L."/>
            <person name="Zhu J."/>
            <person name="Weng Q."/>
            <person name="Mu J."/>
            <person name="Lu Y."/>
            <person name="Fan D."/>
            <person name="Liu Y."/>
            <person name="Guan J."/>
            <person name="Zhang Y."/>
            <person name="Yu S."/>
            <person name="Liu X."/>
            <person name="Zhang Y."/>
            <person name="Hong G."/>
            <person name="Han B."/>
            <person name="Choisne N."/>
            <person name="Demange N."/>
            <person name="Orjeda G."/>
            <person name="Samain S."/>
            <person name="Cattolico L."/>
            <person name="Pelletier E."/>
            <person name="Couloux A."/>
            <person name="Segurens B."/>
            <person name="Wincker P."/>
            <person name="D'Hont A."/>
            <person name="Scarpelli C."/>
            <person name="Weissenbach J."/>
            <person name="Salanoubat M."/>
            <person name="Quetier F."/>
            <person name="Yu Y."/>
            <person name="Kim H.R."/>
            <person name="Rambo T."/>
            <person name="Currie J."/>
            <person name="Collura K."/>
            <person name="Luo M."/>
            <person name="Yang T."/>
            <person name="Ammiraju J.S.S."/>
            <person name="Engler F."/>
            <person name="Soderlund C."/>
            <person name="Wing R.A."/>
            <person name="Palmer L.E."/>
            <person name="de la Bastide M."/>
            <person name="Spiegel L."/>
            <person name="Nascimento L."/>
            <person name="Zutavern T."/>
            <person name="O'Shaughnessy A."/>
            <person name="Dike S."/>
            <person name="Dedhia N."/>
            <person name="Preston R."/>
            <person name="Balija V."/>
            <person name="McCombie W.R."/>
            <person name="Chow T."/>
            <person name="Chen H."/>
            <person name="Chung M."/>
            <person name="Chen C."/>
            <person name="Shaw J."/>
            <person name="Wu H."/>
            <person name="Hsiao K."/>
            <person name="Chao Y."/>
            <person name="Chu M."/>
            <person name="Cheng C."/>
            <person name="Hour A."/>
            <person name="Lee P."/>
            <person name="Lin S."/>
            <person name="Lin Y."/>
            <person name="Liou J."/>
            <person name="Liu S."/>
            <person name="Hsing Y."/>
            <person name="Raghuvanshi S."/>
            <person name="Mohanty A."/>
            <person name="Bharti A.K."/>
            <person name="Gaur A."/>
            <person name="Gupta V."/>
            <person name="Kumar D."/>
            <person name="Ravi V."/>
            <person name="Vij S."/>
            <person name="Kapur A."/>
            <person name="Khurana P."/>
            <person name="Khurana P."/>
            <person name="Khurana J.P."/>
            <person name="Tyagi A.K."/>
            <person name="Gaikwad K."/>
            <person name="Singh A."/>
            <person name="Dalal V."/>
            <person name="Srivastava S."/>
            <person name="Dixit A."/>
            <person name="Pal A.K."/>
            <person name="Ghazi I.A."/>
            <person name="Yadav M."/>
            <person name="Pandit A."/>
            <person name="Bhargava A."/>
            <person name="Sureshbabu K."/>
            <person name="Batra K."/>
            <person name="Sharma T.R."/>
            <person name="Mohapatra T."/>
            <person name="Singh N.K."/>
            <person name="Messing J."/>
            <person name="Nelson A.B."/>
            <person name="Fuks G."/>
            <person name="Kavchok S."/>
            <person name="Keizer G."/>
            <person name="Linton E."/>
            <person name="Llaca V."/>
            <person name="Song R."/>
            <person name="Tanyolac B."/>
            <person name="Young S."/>
            <person name="Ho-Il K."/>
            <person name="Hahn J.H."/>
            <person name="Sangsakoo G."/>
            <person name="Vanavichit A."/>
            <person name="de Mattos Luiz.A.T."/>
            <person name="Zimmer P.D."/>
            <person name="Malone G."/>
            <person name="Dellagostin O."/>
            <person name="de Oliveira A.C."/>
            <person name="Bevan M."/>
            <person name="Bancroft I."/>
            <person name="Minx P."/>
            <person name="Cordum H."/>
            <person name="Wilson R."/>
            <person name="Cheng Z."/>
            <person name="Jin W."/>
            <person name="Jiang J."/>
            <person name="Leong S.A."/>
            <person name="Iwama H."/>
            <person name="Gojobori T."/>
            <person name="Itoh T."/>
            <person name="Niimura Y."/>
            <person name="Fujii Y."/>
            <person name="Habara T."/>
            <person name="Sakai H."/>
            <person name="Sato Y."/>
            <person name="Wilson G."/>
            <person name="Kumar K."/>
            <person name="McCouch S."/>
            <person name="Juretic N."/>
            <person name="Hoen D."/>
            <person name="Wright S."/>
            <person name="Bruskiewich R."/>
            <person name="Bureau T."/>
            <person name="Miyao A."/>
            <person name="Hirochika H."/>
            <person name="Nishikawa T."/>
            <person name="Kadowaki K."/>
            <person name="Sugiura M."/>
            <person name="Burr B."/>
            <person name="Sasaki T."/>
        </authorList>
    </citation>
    <scope>NUCLEOTIDE SEQUENCE [LARGE SCALE GENOMIC DNA]</scope>
    <source>
        <strain evidence="19">cv. Nipponbare</strain>
    </source>
</reference>
<dbReference type="Pfam" id="PF07714">
    <property type="entry name" value="PK_Tyr_Ser-Thr"/>
    <property type="match status" value="1"/>
</dbReference>
<dbReference type="SMART" id="SM00220">
    <property type="entry name" value="S_TKc"/>
    <property type="match status" value="1"/>
</dbReference>
<dbReference type="InterPro" id="IPR051824">
    <property type="entry name" value="LRR_Rcpt-Like_S/T_Kinase"/>
</dbReference>
<keyword evidence="3" id="KW-0597">Phosphoprotein</keyword>
<accession>A0A0N7KKF3</accession>
<dbReference type="InterPro" id="IPR032675">
    <property type="entry name" value="LRR_dom_sf"/>
</dbReference>
<evidence type="ECO:0000256" key="15">
    <source>
        <dbReference type="ARBA" id="ARBA00023180"/>
    </source>
</evidence>
<dbReference type="GO" id="GO:0004674">
    <property type="term" value="F:protein serine/threonine kinase activity"/>
    <property type="evidence" value="ECO:0007669"/>
    <property type="project" value="UniProtKB-KW"/>
</dbReference>
<keyword evidence="13" id="KW-0472">Membrane</keyword>
<dbReference type="GO" id="GO:0005524">
    <property type="term" value="F:ATP binding"/>
    <property type="evidence" value="ECO:0007669"/>
    <property type="project" value="UniProtKB-KW"/>
</dbReference>
<dbReference type="SUPFAM" id="SSF56112">
    <property type="entry name" value="Protein kinase-like (PK-like)"/>
    <property type="match status" value="1"/>
</dbReference>
<dbReference type="CDD" id="cd14066">
    <property type="entry name" value="STKc_IRAK"/>
    <property type="match status" value="1"/>
</dbReference>
<dbReference type="Gene3D" id="3.80.10.10">
    <property type="entry name" value="Ribonuclease Inhibitor"/>
    <property type="match status" value="1"/>
</dbReference>
<evidence type="ECO:0000256" key="6">
    <source>
        <dbReference type="ARBA" id="ARBA00022692"/>
    </source>
</evidence>
<dbReference type="AlphaFoldDB" id="A0A0N7KKF3"/>
<dbReference type="STRING" id="39947.A0A0N7KKF3"/>
<evidence type="ECO:0000256" key="7">
    <source>
        <dbReference type="ARBA" id="ARBA00022729"/>
    </source>
</evidence>
<dbReference type="SUPFAM" id="SSF52058">
    <property type="entry name" value="L domain-like"/>
    <property type="match status" value="1"/>
</dbReference>
<dbReference type="PANTHER" id="PTHR48006:SF97">
    <property type="entry name" value="OS04G0291900 PROTEIN"/>
    <property type="match status" value="1"/>
</dbReference>
<evidence type="ECO:0000313" key="19">
    <source>
        <dbReference type="Proteomes" id="UP000059680"/>
    </source>
</evidence>
<name>A0A0N7KKF3_ORYSJ</name>
<dbReference type="InParanoid" id="A0A0N7KKF3"/>
<dbReference type="PANTHER" id="PTHR48006">
    <property type="entry name" value="LEUCINE-RICH REPEAT-CONTAINING PROTEIN DDB_G0281931-RELATED"/>
    <property type="match status" value="1"/>
</dbReference>
<protein>
    <submittedName>
        <fullName evidence="18">Os05g0258400 protein</fullName>
    </submittedName>
</protein>
<dbReference type="FunFam" id="3.80.10.10:FF:002046">
    <property type="entry name" value="Predicted protein"/>
    <property type="match status" value="1"/>
</dbReference>
<dbReference type="InterPro" id="IPR008271">
    <property type="entry name" value="Ser/Thr_kinase_AS"/>
</dbReference>
<evidence type="ECO:0000256" key="12">
    <source>
        <dbReference type="ARBA" id="ARBA00022989"/>
    </source>
</evidence>
<evidence type="ECO:0000256" key="2">
    <source>
        <dbReference type="ARBA" id="ARBA00022527"/>
    </source>
</evidence>
<dbReference type="GO" id="GO:0045088">
    <property type="term" value="P:regulation of innate immune response"/>
    <property type="evidence" value="ECO:0000318"/>
    <property type="project" value="GO_Central"/>
</dbReference>
<keyword evidence="5" id="KW-0808">Transferase</keyword>
<dbReference type="Gene3D" id="3.30.200.20">
    <property type="entry name" value="Phosphorylase Kinase, domain 1"/>
    <property type="match status" value="1"/>
</dbReference>
<dbReference type="Pfam" id="PF00560">
    <property type="entry name" value="LRR_1"/>
    <property type="match status" value="2"/>
</dbReference>
<keyword evidence="15" id="KW-0325">Glycoprotein</keyword>
<reference evidence="18 19" key="3">
    <citation type="journal article" date="2013" name="Rice">
        <title>Improvement of the Oryza sativa Nipponbare reference genome using next generation sequence and optical map data.</title>
        <authorList>
            <person name="Kawahara Y."/>
            <person name="de la Bastide M."/>
            <person name="Hamilton J.P."/>
            <person name="Kanamori H."/>
            <person name="McCombie W.R."/>
            <person name="Ouyang S."/>
            <person name="Schwartz D.C."/>
            <person name="Tanaka T."/>
            <person name="Wu J."/>
            <person name="Zhou S."/>
            <person name="Childs K.L."/>
            <person name="Davidson R.M."/>
            <person name="Lin H."/>
            <person name="Quesada-Ocampo L."/>
            <person name="Vaillancourt B."/>
            <person name="Sakai H."/>
            <person name="Lee S.S."/>
            <person name="Kim J."/>
            <person name="Numa H."/>
            <person name="Itoh T."/>
            <person name="Buell C.R."/>
            <person name="Matsumoto T."/>
        </authorList>
    </citation>
    <scope>NUCLEOTIDE SEQUENCE [LARGE SCALE GENOMIC DNA]</scope>
    <source>
        <strain evidence="19">cv. Nipponbare</strain>
    </source>
</reference>
<keyword evidence="19" id="KW-1185">Reference proteome</keyword>
<dbReference type="InterPro" id="IPR011009">
    <property type="entry name" value="Kinase-like_dom_sf"/>
</dbReference>
<evidence type="ECO:0000256" key="13">
    <source>
        <dbReference type="ARBA" id="ARBA00023136"/>
    </source>
</evidence>
<dbReference type="GO" id="GO:0004672">
    <property type="term" value="F:protein kinase activity"/>
    <property type="evidence" value="ECO:0000318"/>
    <property type="project" value="GO_Central"/>
</dbReference>
<dbReference type="GO" id="GO:0005886">
    <property type="term" value="C:plasma membrane"/>
    <property type="evidence" value="ECO:0000318"/>
    <property type="project" value="GO_Central"/>
</dbReference>
<dbReference type="FunFam" id="1.10.510.10:FF:000044">
    <property type="entry name" value="Putative LRR receptor-like serine/threonine-protein kinase"/>
    <property type="match status" value="1"/>
</dbReference>
<evidence type="ECO:0000256" key="1">
    <source>
        <dbReference type="ARBA" id="ARBA00004167"/>
    </source>
</evidence>
<dbReference type="Gramene" id="Os05t0258400-00">
    <property type="protein sequence ID" value="Os05t0258400-00"/>
    <property type="gene ID" value="Os05g0258400"/>
</dbReference>
<evidence type="ECO:0000259" key="17">
    <source>
        <dbReference type="PROSITE" id="PS50011"/>
    </source>
</evidence>
<feature type="compositionally biased region" description="Polar residues" evidence="16">
    <location>
        <begin position="669"/>
        <end position="678"/>
    </location>
</feature>
<dbReference type="PROSITE" id="PS50011">
    <property type="entry name" value="PROTEIN_KINASE_DOM"/>
    <property type="match status" value="1"/>
</dbReference>
<organism evidence="18 19">
    <name type="scientific">Oryza sativa subsp. japonica</name>
    <name type="common">Rice</name>
    <dbReference type="NCBI Taxonomy" id="39947"/>
    <lineage>
        <taxon>Eukaryota</taxon>
        <taxon>Viridiplantae</taxon>
        <taxon>Streptophyta</taxon>
        <taxon>Embryophyta</taxon>
        <taxon>Tracheophyta</taxon>
        <taxon>Spermatophyta</taxon>
        <taxon>Magnoliopsida</taxon>
        <taxon>Liliopsida</taxon>
        <taxon>Poales</taxon>
        <taxon>Poaceae</taxon>
        <taxon>BOP clade</taxon>
        <taxon>Oryzoideae</taxon>
        <taxon>Oryzeae</taxon>
        <taxon>Oryzinae</taxon>
        <taxon>Oryza</taxon>
        <taxon>Oryza sativa</taxon>
    </lineage>
</organism>
<dbReference type="PROSITE" id="PS00108">
    <property type="entry name" value="PROTEIN_KINASE_ST"/>
    <property type="match status" value="1"/>
</dbReference>
<dbReference type="InterPro" id="IPR001245">
    <property type="entry name" value="Ser-Thr/Tyr_kinase_cat_dom"/>
</dbReference>
<keyword evidence="11" id="KW-0067">ATP-binding</keyword>
<keyword evidence="7" id="KW-0732">Signal</keyword>
<sequence length="684" mass="75750">MAMMDGNHIMPISGQGGTWALGAVQWCRWQVRPRRVTNLSVVGEIPLELQNFTYMLDLAFPFNALSGPLPKELGNLTNLLSLGISFNNFSGQLPKELGNMTNLQQMYIDSCGFSGPFPSTFSKLQNLKILRSSDNDFTGKIPDYLGIMPKLEDIILRNCKISGNLAPVDFSKFGVLTLLFLGNNSFTGSLPDAISPSLKAITLPSGLNCLQQDTPCFRGSAEYYSFAVDCGNNRTTRGLDGTIYEPDAANLGAASYYVTSDTRWGVSNVGNYFLATDGVNIINSPQKIQNVLDSRLFETARMSASSVRYYGLGLENGNYTVLLQFAEFAYPDSQTWLSLGRRVFDIYVQILLQQFEMVYQKGEVKQGKLPDGRVIAVKQLSETSHQGKSQFVTEVATISAVQHRNLVKLHGCCIDSKTPLLVYEYLENGSLDRAIFGHSILKLDWAMRFDIILGIARGLTYLHEESSVRIVHRDIKASNVLLDTDLTPKISDFGLAKLYDEKKTHVSTRIAGTMGYLAPEYAMRGHLSEKADVFAFGVLMLETVAGRSNTNNSLEESKIYLLEWAWGLYEMGQALRVVDPCLKEFDEKEAFRVICIALLCTQGSPHQRPPMSRVVAMLIGDVDVAEVVTKPSYITEWQLRDGGSSSYTTSSYAGSSNPEFSRQRETNPLARSSPTITKASLVGR</sequence>
<gene>
    <name evidence="18" type="ordered locus">Os05g0258400</name>
    <name evidence="18" type="ORF">OSNPB_050258400</name>
</gene>
<evidence type="ECO:0000256" key="9">
    <source>
        <dbReference type="ARBA" id="ARBA00022741"/>
    </source>
</evidence>
<dbReference type="EMBL" id="AP014961">
    <property type="protein sequence ID" value="BAS93057.1"/>
    <property type="molecule type" value="Genomic_DNA"/>
</dbReference>
<feature type="compositionally biased region" description="Low complexity" evidence="16">
    <location>
        <begin position="642"/>
        <end position="656"/>
    </location>
</feature>
<dbReference type="PaxDb" id="39947-A0A0N7KKF3"/>
<keyword evidence="9" id="KW-0547">Nucleotide-binding</keyword>
<evidence type="ECO:0000256" key="11">
    <source>
        <dbReference type="ARBA" id="ARBA00022840"/>
    </source>
</evidence>
<evidence type="ECO:0000256" key="16">
    <source>
        <dbReference type="SAM" id="MobiDB-lite"/>
    </source>
</evidence>
<keyword evidence="4" id="KW-0433">Leucine-rich repeat</keyword>
<evidence type="ECO:0000256" key="14">
    <source>
        <dbReference type="ARBA" id="ARBA00023170"/>
    </source>
</evidence>
<evidence type="ECO:0000256" key="10">
    <source>
        <dbReference type="ARBA" id="ARBA00022777"/>
    </source>
</evidence>
<evidence type="ECO:0000256" key="3">
    <source>
        <dbReference type="ARBA" id="ARBA00022553"/>
    </source>
</evidence>
<keyword evidence="2" id="KW-0723">Serine/threonine-protein kinase</keyword>
<reference evidence="18 19" key="2">
    <citation type="journal article" date="2013" name="Plant Cell Physiol.">
        <title>Rice Annotation Project Database (RAP-DB): an integrative and interactive database for rice genomics.</title>
        <authorList>
            <person name="Sakai H."/>
            <person name="Lee S.S."/>
            <person name="Tanaka T."/>
            <person name="Numa H."/>
            <person name="Kim J."/>
            <person name="Kawahara Y."/>
            <person name="Wakimoto H."/>
            <person name="Yang C.C."/>
            <person name="Iwamoto M."/>
            <person name="Abe T."/>
            <person name="Yamada Y."/>
            <person name="Muto A."/>
            <person name="Inokuchi H."/>
            <person name="Ikemura T."/>
            <person name="Matsumoto T."/>
            <person name="Sasaki T."/>
            <person name="Itoh T."/>
        </authorList>
    </citation>
    <scope>NUCLEOTIDE SEQUENCE [LARGE SCALE GENOMIC DNA]</scope>
    <source>
        <strain evidence="19">cv. Nipponbare</strain>
    </source>
</reference>
<dbReference type="Gene3D" id="1.10.510.10">
    <property type="entry name" value="Transferase(Phosphotransferase) domain 1"/>
    <property type="match status" value="1"/>
</dbReference>
<dbReference type="eggNOG" id="ENOG502QUW9">
    <property type="taxonomic scope" value="Eukaryota"/>
</dbReference>
<feature type="region of interest" description="Disordered" evidence="16">
    <location>
        <begin position="642"/>
        <end position="684"/>
    </location>
</feature>
<evidence type="ECO:0000256" key="4">
    <source>
        <dbReference type="ARBA" id="ARBA00022614"/>
    </source>
</evidence>
<dbReference type="InterPro" id="IPR001611">
    <property type="entry name" value="Leu-rich_rpt"/>
</dbReference>
<evidence type="ECO:0000256" key="8">
    <source>
        <dbReference type="ARBA" id="ARBA00022737"/>
    </source>
</evidence>
<evidence type="ECO:0000313" key="18">
    <source>
        <dbReference type="EMBL" id="BAS93057.1"/>
    </source>
</evidence>